<dbReference type="EMBL" id="RBIQ01000007">
    <property type="protein sequence ID" value="RKR14161.1"/>
    <property type="molecule type" value="Genomic_DNA"/>
</dbReference>
<dbReference type="Proteomes" id="UP000269412">
    <property type="component" value="Unassembled WGS sequence"/>
</dbReference>
<feature type="transmembrane region" description="Helical" evidence="1">
    <location>
        <begin position="104"/>
        <end position="126"/>
    </location>
</feature>
<name>A0A495EBT2_9FLAO</name>
<keyword evidence="1" id="KW-0472">Membrane</keyword>
<protein>
    <recommendedName>
        <fullName evidence="4">PAP2 superfamily protein</fullName>
    </recommendedName>
</protein>
<feature type="transmembrane region" description="Helical" evidence="1">
    <location>
        <begin position="81"/>
        <end position="98"/>
    </location>
</feature>
<sequence length="201" mass="23155">MKNFQEVISYIFHPLFTPIIGTLSYFLLTPKYSPIQLQSSSILPIFILTIVIPIISYFILKNIGIVNTIFMPSLQERKYPLYINITLLFIIVYKVIPYNYTSELYYFFLGLIGAYFSSLLLLFFNFKSSMHLISMGSLLMYLISLSVHFEINIILGLCFFTIATGLVASSRLYLKAHSKAEILIGFFVGVFSQLLTIKFWL</sequence>
<keyword evidence="1" id="KW-1133">Transmembrane helix</keyword>
<comment type="caution">
    <text evidence="2">The sequence shown here is derived from an EMBL/GenBank/DDBJ whole genome shotgun (WGS) entry which is preliminary data.</text>
</comment>
<reference evidence="2 3" key="1">
    <citation type="submission" date="2018-10" db="EMBL/GenBank/DDBJ databases">
        <title>Genomic Encyclopedia of Archaeal and Bacterial Type Strains, Phase II (KMG-II): from individual species to whole genera.</title>
        <authorList>
            <person name="Goeker M."/>
        </authorList>
    </citation>
    <scope>NUCLEOTIDE SEQUENCE [LARGE SCALE GENOMIC DNA]</scope>
    <source>
        <strain evidence="2 3">DSM 25230</strain>
    </source>
</reference>
<feature type="transmembrane region" description="Helical" evidence="1">
    <location>
        <begin position="138"/>
        <end position="162"/>
    </location>
</feature>
<feature type="transmembrane region" description="Helical" evidence="1">
    <location>
        <begin position="182"/>
        <end position="200"/>
    </location>
</feature>
<evidence type="ECO:0000313" key="3">
    <source>
        <dbReference type="Proteomes" id="UP000269412"/>
    </source>
</evidence>
<evidence type="ECO:0000313" key="2">
    <source>
        <dbReference type="EMBL" id="RKR14161.1"/>
    </source>
</evidence>
<dbReference type="AlphaFoldDB" id="A0A495EBT2"/>
<evidence type="ECO:0000256" key="1">
    <source>
        <dbReference type="SAM" id="Phobius"/>
    </source>
</evidence>
<accession>A0A495EBT2</accession>
<evidence type="ECO:0008006" key="4">
    <source>
        <dbReference type="Google" id="ProtNLM"/>
    </source>
</evidence>
<feature type="transmembrane region" description="Helical" evidence="1">
    <location>
        <begin position="7"/>
        <end position="28"/>
    </location>
</feature>
<gene>
    <name evidence="2" type="ORF">CLV91_0233</name>
</gene>
<proteinExistence type="predicted"/>
<organism evidence="2 3">
    <name type="scientific">Maribacter vaceletii</name>
    <dbReference type="NCBI Taxonomy" id="1206816"/>
    <lineage>
        <taxon>Bacteria</taxon>
        <taxon>Pseudomonadati</taxon>
        <taxon>Bacteroidota</taxon>
        <taxon>Flavobacteriia</taxon>
        <taxon>Flavobacteriales</taxon>
        <taxon>Flavobacteriaceae</taxon>
        <taxon>Maribacter</taxon>
    </lineage>
</organism>
<keyword evidence="1" id="KW-0812">Transmembrane</keyword>
<keyword evidence="3" id="KW-1185">Reference proteome</keyword>
<dbReference type="OrthoDB" id="9786064at2"/>
<feature type="transmembrane region" description="Helical" evidence="1">
    <location>
        <begin position="40"/>
        <end position="60"/>
    </location>
</feature>